<feature type="transmembrane region" description="Helical" evidence="5">
    <location>
        <begin position="144"/>
        <end position="162"/>
    </location>
</feature>
<dbReference type="AlphaFoldDB" id="A0A3S9HBF4"/>
<dbReference type="Proteomes" id="UP000273326">
    <property type="component" value="Chromosome"/>
</dbReference>
<dbReference type="EMBL" id="CP034465">
    <property type="protein sequence ID" value="AZP04674.1"/>
    <property type="molecule type" value="Genomic_DNA"/>
</dbReference>
<keyword evidence="4 5" id="KW-0472">Membrane</keyword>
<keyword evidence="8" id="KW-1185">Reference proteome</keyword>
<evidence type="ECO:0000256" key="5">
    <source>
        <dbReference type="SAM" id="Phobius"/>
    </source>
</evidence>
<evidence type="ECO:0000259" key="6">
    <source>
        <dbReference type="Pfam" id="PF13515"/>
    </source>
</evidence>
<keyword evidence="2 5" id="KW-0812">Transmembrane</keyword>
<proteinExistence type="predicted"/>
<dbReference type="InterPro" id="IPR049453">
    <property type="entry name" value="Memb_transporter_dom"/>
</dbReference>
<evidence type="ECO:0000256" key="4">
    <source>
        <dbReference type="ARBA" id="ARBA00023136"/>
    </source>
</evidence>
<reference evidence="8" key="1">
    <citation type="submission" date="2018-12" db="EMBL/GenBank/DDBJ databases">
        <title>Complete genome sequencing of Jeotgalibaca sp. H21T32.</title>
        <authorList>
            <person name="Bae J.-W."/>
            <person name="Lee S.-Y."/>
        </authorList>
    </citation>
    <scope>NUCLEOTIDE SEQUENCE [LARGE SCALE GENOMIC DNA]</scope>
    <source>
        <strain evidence="8">H21T32</strain>
    </source>
</reference>
<sequence>MNQHKPIHTAIPGLGQRSIKTALAAAIIALIYLPLERNPSFSCIGVIFGMGNNMEDSRLNGGNRLIGTIIGGFVGMSMFWLEHVIYPSGNYYLKVLLVFFGLIILIWSSVAFRWPGAVQPGGVVLCIIMFNTPENHIDYAFNRMIDTAIGVVFALAINRIVTRERVDRLLKRMNGKNDHA</sequence>
<accession>A0A3S9HBF4</accession>
<name>A0A3S9HBF4_9LACT</name>
<protein>
    <submittedName>
        <fullName evidence="7">FUSC family protein</fullName>
    </submittedName>
</protein>
<evidence type="ECO:0000313" key="7">
    <source>
        <dbReference type="EMBL" id="AZP04674.1"/>
    </source>
</evidence>
<feature type="domain" description="Integral membrane bound transporter" evidence="6">
    <location>
        <begin position="27"/>
        <end position="157"/>
    </location>
</feature>
<evidence type="ECO:0000256" key="3">
    <source>
        <dbReference type="ARBA" id="ARBA00022989"/>
    </source>
</evidence>
<dbReference type="Pfam" id="PF13515">
    <property type="entry name" value="FUSC_2"/>
    <property type="match status" value="1"/>
</dbReference>
<dbReference type="GO" id="GO:0016020">
    <property type="term" value="C:membrane"/>
    <property type="evidence" value="ECO:0007669"/>
    <property type="project" value="UniProtKB-SubCell"/>
</dbReference>
<evidence type="ECO:0000256" key="2">
    <source>
        <dbReference type="ARBA" id="ARBA00022692"/>
    </source>
</evidence>
<evidence type="ECO:0000256" key="1">
    <source>
        <dbReference type="ARBA" id="ARBA00004141"/>
    </source>
</evidence>
<feature type="transmembrane region" description="Helical" evidence="5">
    <location>
        <begin position="65"/>
        <end position="85"/>
    </location>
</feature>
<dbReference type="KEGG" id="jeh:EJN90_08530"/>
<comment type="subcellular location">
    <subcellularLocation>
        <location evidence="1">Membrane</location>
        <topology evidence="1">Multi-pass membrane protein</topology>
    </subcellularLocation>
</comment>
<feature type="transmembrane region" description="Helical" evidence="5">
    <location>
        <begin position="91"/>
        <end position="107"/>
    </location>
</feature>
<gene>
    <name evidence="7" type="ORF">EJN90_08530</name>
</gene>
<dbReference type="OrthoDB" id="1653617at2"/>
<dbReference type="RefSeq" id="WP_126110315.1">
    <property type="nucleotide sequence ID" value="NZ_CP034465.1"/>
</dbReference>
<evidence type="ECO:0000313" key="8">
    <source>
        <dbReference type="Proteomes" id="UP000273326"/>
    </source>
</evidence>
<keyword evidence="3 5" id="KW-1133">Transmembrane helix</keyword>
<organism evidence="7 8">
    <name type="scientific">Jeotgalibaca ciconiae</name>
    <dbReference type="NCBI Taxonomy" id="2496265"/>
    <lineage>
        <taxon>Bacteria</taxon>
        <taxon>Bacillati</taxon>
        <taxon>Bacillota</taxon>
        <taxon>Bacilli</taxon>
        <taxon>Lactobacillales</taxon>
        <taxon>Carnobacteriaceae</taxon>
        <taxon>Jeotgalibaca</taxon>
    </lineage>
</organism>